<evidence type="ECO:0000259" key="1">
    <source>
        <dbReference type="Pfam" id="PF14214"/>
    </source>
</evidence>
<proteinExistence type="predicted"/>
<dbReference type="Pfam" id="PF14214">
    <property type="entry name" value="Helitron_like_N"/>
    <property type="match status" value="1"/>
</dbReference>
<evidence type="ECO:0000313" key="2">
    <source>
        <dbReference type="EMBL" id="OAD78085.1"/>
    </source>
</evidence>
<dbReference type="VEuPathDB" id="FungiDB:PHYBLDRAFT_23515"/>
<dbReference type="GeneID" id="29000714"/>
<protein>
    <recommendedName>
        <fullName evidence="1">Helitron helicase-like domain-containing protein</fullName>
    </recommendedName>
</protein>
<reference evidence="3" key="1">
    <citation type="submission" date="2015-06" db="EMBL/GenBank/DDBJ databases">
        <title>Expansion of signal transduction pathways in fungi by whole-genome duplication.</title>
        <authorList>
            <consortium name="DOE Joint Genome Institute"/>
            <person name="Corrochano L.M."/>
            <person name="Kuo A."/>
            <person name="Marcet-Houben M."/>
            <person name="Polaino S."/>
            <person name="Salamov A."/>
            <person name="Villalobos J.M."/>
            <person name="Alvarez M.I."/>
            <person name="Avalos J."/>
            <person name="Benito E.P."/>
            <person name="Benoit I."/>
            <person name="Burger G."/>
            <person name="Camino L.P."/>
            <person name="Canovas D."/>
            <person name="Cerda-Olmedo E."/>
            <person name="Cheng J.-F."/>
            <person name="Dominguez A."/>
            <person name="Elias M."/>
            <person name="Eslava A.P."/>
            <person name="Glaser F."/>
            <person name="Grimwood J."/>
            <person name="Gutierrez G."/>
            <person name="Heitman J."/>
            <person name="Henrissat B."/>
            <person name="Iturriaga E.A."/>
            <person name="Lang B.F."/>
            <person name="Lavin J.L."/>
            <person name="Lee S."/>
            <person name="Li W."/>
            <person name="Lindquist E."/>
            <person name="Lopez-Garcia S."/>
            <person name="Luque E.M."/>
            <person name="Marcos A.T."/>
            <person name="Martin J."/>
            <person name="McCluskey K."/>
            <person name="Medina H.R."/>
            <person name="Miralles-Duran A."/>
            <person name="Miyazaki A."/>
            <person name="Munoz-Torres E."/>
            <person name="Oguiza J.A."/>
            <person name="Ohm R."/>
            <person name="Olmedo M."/>
            <person name="Orejas M."/>
            <person name="Ortiz-Castellanos L."/>
            <person name="Pisabarro A.G."/>
            <person name="Rodriguez-Romero J."/>
            <person name="Ruiz-Herrera J."/>
            <person name="Ruiz-Vazquez R."/>
            <person name="Sanz C."/>
            <person name="Schackwitz W."/>
            <person name="Schmutz J."/>
            <person name="Shahriari M."/>
            <person name="Shelest E."/>
            <person name="Silva-Franco F."/>
            <person name="Soanes D."/>
            <person name="Syed K."/>
            <person name="Tagua V.G."/>
            <person name="Talbot N.J."/>
            <person name="Thon M."/>
            <person name="De vries R.P."/>
            <person name="Wiebenga A."/>
            <person name="Yadav J.S."/>
            <person name="Braun E.L."/>
            <person name="Baker S."/>
            <person name="Garre V."/>
            <person name="Horwitz B."/>
            <person name="Torres-Martinez S."/>
            <person name="Idnurm A."/>
            <person name="Herrera-Estrella A."/>
            <person name="Gabaldon T."/>
            <person name="Grigoriev I.V."/>
        </authorList>
    </citation>
    <scope>NUCLEOTIDE SEQUENCE [LARGE SCALE GENOMIC DNA]</scope>
    <source>
        <strain evidence="3">NRRL 1555(-)</strain>
    </source>
</reference>
<gene>
    <name evidence="2" type="ORF">PHYBLDRAFT_23515</name>
</gene>
<dbReference type="OrthoDB" id="2276331at2759"/>
<sequence length="138" mass="15540">MGIVHHFGKPDIFVTFMCNPTWPEITNSLLGRQSANDRPNLCSHVVVHINVIEFQNRSLSYVHILFIVAIADKLVIVDDYDAIISAEYLDSDFEPEALAIISCDMVHRSYRQEACLANSSPSCCIKNGNCQKHYPKSI</sequence>
<dbReference type="EMBL" id="KV440974">
    <property type="protein sequence ID" value="OAD78085.1"/>
    <property type="molecule type" value="Genomic_DNA"/>
</dbReference>
<keyword evidence="3" id="KW-1185">Reference proteome</keyword>
<organism evidence="2 3">
    <name type="scientific">Phycomyces blakesleeanus (strain ATCC 8743b / DSM 1359 / FGSC 10004 / NBRC 33097 / NRRL 1555)</name>
    <dbReference type="NCBI Taxonomy" id="763407"/>
    <lineage>
        <taxon>Eukaryota</taxon>
        <taxon>Fungi</taxon>
        <taxon>Fungi incertae sedis</taxon>
        <taxon>Mucoromycota</taxon>
        <taxon>Mucoromycotina</taxon>
        <taxon>Mucoromycetes</taxon>
        <taxon>Mucorales</taxon>
        <taxon>Phycomycetaceae</taxon>
        <taxon>Phycomyces</taxon>
    </lineage>
</organism>
<dbReference type="STRING" id="763407.A0A162Y3D5"/>
<feature type="domain" description="Helitron helicase-like" evidence="1">
    <location>
        <begin position="1"/>
        <end position="45"/>
    </location>
</feature>
<evidence type="ECO:0000313" key="3">
    <source>
        <dbReference type="Proteomes" id="UP000077315"/>
    </source>
</evidence>
<name>A0A162Y3D5_PHYB8</name>
<dbReference type="AlphaFoldDB" id="A0A162Y3D5"/>
<dbReference type="InParanoid" id="A0A162Y3D5"/>
<accession>A0A162Y3D5</accession>
<dbReference type="Proteomes" id="UP000077315">
    <property type="component" value="Unassembled WGS sequence"/>
</dbReference>
<dbReference type="InterPro" id="IPR025476">
    <property type="entry name" value="Helitron_helicase-like"/>
</dbReference>
<dbReference type="RefSeq" id="XP_018296125.1">
    <property type="nucleotide sequence ID" value="XM_018439808.1"/>
</dbReference>